<evidence type="ECO:0000313" key="2">
    <source>
        <dbReference type="EMBL" id="CDI81610.1"/>
    </source>
</evidence>
<dbReference type="GO" id="GO:0003677">
    <property type="term" value="F:DNA binding"/>
    <property type="evidence" value="ECO:0007669"/>
    <property type="project" value="InterPro"/>
</dbReference>
<protein>
    <submittedName>
        <fullName evidence="2">Methyltransferase domain-containing protein, putative</fullName>
    </submittedName>
</protein>
<dbReference type="EMBL" id="HG671731">
    <property type="protein sequence ID" value="CDI81610.1"/>
    <property type="molecule type" value="Genomic_DNA"/>
</dbReference>
<accession>U6GN58</accession>
<feature type="compositionally biased region" description="Acidic residues" evidence="1">
    <location>
        <begin position="182"/>
        <end position="200"/>
    </location>
</feature>
<dbReference type="SUPFAM" id="SSF48019">
    <property type="entry name" value="post-AAA+ oligomerization domain-like"/>
    <property type="match status" value="1"/>
</dbReference>
<keyword evidence="2" id="KW-0489">Methyltransferase</keyword>
<dbReference type="GO" id="GO:0008168">
    <property type="term" value="F:methyltransferase activity"/>
    <property type="evidence" value="ECO:0007669"/>
    <property type="project" value="UniProtKB-KW"/>
</dbReference>
<name>U6GN58_EIMAC</name>
<dbReference type="Proteomes" id="UP000018050">
    <property type="component" value="Unassembled WGS sequence"/>
</dbReference>
<sequence>MDLFFVDYDMLPLLIQENYLTGISQGLQQRSTLSSSKETPVGCRGTPSAELESLICCSKAAAALSRADTANSVLRSSQDWSLLSVIGAFCCLNVPAEIVAPLARGGDPQETVDRLAAYGLRREHLLEHMQSLMLKKQTRLYDLVESRSKAAFTRLCSSIQQQLCIQPKRTRSGPQSLKEVIEREEGDVSGEETDEEETEGDSAAAAAAAKRDNSAANKKAGSRAAAKTVQTKARGRGGGVRKERKVKNA</sequence>
<dbReference type="OrthoDB" id="446168at2759"/>
<evidence type="ECO:0000313" key="3">
    <source>
        <dbReference type="Proteomes" id="UP000018050"/>
    </source>
</evidence>
<feature type="region of interest" description="Disordered" evidence="1">
    <location>
        <begin position="167"/>
        <end position="249"/>
    </location>
</feature>
<dbReference type="VEuPathDB" id="ToxoDB:EAH_00062200"/>
<dbReference type="InterPro" id="IPR008921">
    <property type="entry name" value="DNA_pol3_clamp-load_cplx_C"/>
</dbReference>
<dbReference type="GO" id="GO:0032259">
    <property type="term" value="P:methylation"/>
    <property type="evidence" value="ECO:0007669"/>
    <property type="project" value="UniProtKB-KW"/>
</dbReference>
<keyword evidence="3" id="KW-1185">Reference proteome</keyword>
<feature type="compositionally biased region" description="Low complexity" evidence="1">
    <location>
        <begin position="201"/>
        <end position="227"/>
    </location>
</feature>
<keyword evidence="2" id="KW-0808">Transferase</keyword>
<dbReference type="GO" id="GO:0006260">
    <property type="term" value="P:DNA replication"/>
    <property type="evidence" value="ECO:0007669"/>
    <property type="project" value="InterPro"/>
</dbReference>
<proteinExistence type="predicted"/>
<reference evidence="2" key="1">
    <citation type="submission" date="2013-10" db="EMBL/GenBank/DDBJ databases">
        <title>Genomic analysis of the causative agents of coccidiosis in chickens.</title>
        <authorList>
            <person name="Reid A.J."/>
            <person name="Blake D."/>
            <person name="Billington K."/>
            <person name="Browne H."/>
            <person name="Dunn M."/>
            <person name="Hung S."/>
            <person name="Kawahara F."/>
            <person name="Miranda-Saavedra D."/>
            <person name="Mourier T."/>
            <person name="Nagra H."/>
            <person name="Otto T.D."/>
            <person name="Rawlings N."/>
            <person name="Sanchez A."/>
            <person name="Sanders M."/>
            <person name="Subramaniam C."/>
            <person name="Tay Y."/>
            <person name="Dear P."/>
            <person name="Doerig C."/>
            <person name="Gruber A."/>
            <person name="Parkinson J."/>
            <person name="Shirley M."/>
            <person name="Wan K.L."/>
            <person name="Berriman M."/>
            <person name="Tomley F."/>
            <person name="Pain A."/>
        </authorList>
    </citation>
    <scope>NUCLEOTIDE SEQUENCE</scope>
    <source>
        <strain evidence="2">Houghton</strain>
    </source>
</reference>
<dbReference type="AlphaFoldDB" id="U6GN58"/>
<organism evidence="2 3">
    <name type="scientific">Eimeria acervulina</name>
    <name type="common">Coccidian parasite</name>
    <dbReference type="NCBI Taxonomy" id="5801"/>
    <lineage>
        <taxon>Eukaryota</taxon>
        <taxon>Sar</taxon>
        <taxon>Alveolata</taxon>
        <taxon>Apicomplexa</taxon>
        <taxon>Conoidasida</taxon>
        <taxon>Coccidia</taxon>
        <taxon>Eucoccidiorida</taxon>
        <taxon>Eimeriorina</taxon>
        <taxon>Eimeriidae</taxon>
        <taxon>Eimeria</taxon>
    </lineage>
</organism>
<dbReference type="Gene3D" id="1.20.272.10">
    <property type="match status" value="1"/>
</dbReference>
<dbReference type="GeneID" id="25274290"/>
<gene>
    <name evidence="2" type="ORF">EAH_00062200</name>
</gene>
<reference evidence="2" key="2">
    <citation type="submission" date="2013-10" db="EMBL/GenBank/DDBJ databases">
        <authorList>
            <person name="Aslett M."/>
        </authorList>
    </citation>
    <scope>NUCLEOTIDE SEQUENCE</scope>
    <source>
        <strain evidence="2">Houghton</strain>
    </source>
</reference>
<evidence type="ECO:0000256" key="1">
    <source>
        <dbReference type="SAM" id="MobiDB-lite"/>
    </source>
</evidence>
<dbReference type="RefSeq" id="XP_013248720.1">
    <property type="nucleotide sequence ID" value="XM_013393266.1"/>
</dbReference>